<evidence type="ECO:0000313" key="4">
    <source>
        <dbReference type="EMBL" id="EQB60040.1"/>
    </source>
</evidence>
<dbReference type="NCBIfam" id="TIGR01077">
    <property type="entry name" value="L13_A_E"/>
    <property type="match status" value="1"/>
</dbReference>
<dbReference type="Pfam" id="PF00572">
    <property type="entry name" value="Ribosomal_L13"/>
    <property type="match status" value="1"/>
</dbReference>
<organism evidence="4 5">
    <name type="scientific">Vairimorpha apis BRL 01</name>
    <dbReference type="NCBI Taxonomy" id="1037528"/>
    <lineage>
        <taxon>Eukaryota</taxon>
        <taxon>Fungi</taxon>
        <taxon>Fungi incertae sedis</taxon>
        <taxon>Microsporidia</taxon>
        <taxon>Nosematidae</taxon>
        <taxon>Vairimorpha</taxon>
    </lineage>
</organism>
<evidence type="ECO:0000256" key="3">
    <source>
        <dbReference type="ARBA" id="ARBA00023274"/>
    </source>
</evidence>
<dbReference type="GO" id="GO:0017148">
    <property type="term" value="P:negative regulation of translation"/>
    <property type="evidence" value="ECO:0007669"/>
    <property type="project" value="TreeGrafter"/>
</dbReference>
<keyword evidence="5" id="KW-1185">Reference proteome</keyword>
<evidence type="ECO:0000256" key="2">
    <source>
        <dbReference type="ARBA" id="ARBA00022980"/>
    </source>
</evidence>
<name>T0MG79_9MICR</name>
<dbReference type="Gene3D" id="3.90.1180.10">
    <property type="entry name" value="Ribosomal protein L13"/>
    <property type="match status" value="1"/>
</dbReference>
<comment type="similarity">
    <text evidence="1">Belongs to the universal ribosomal protein uL13 family.</text>
</comment>
<dbReference type="GO" id="GO:0022625">
    <property type="term" value="C:cytosolic large ribosomal subunit"/>
    <property type="evidence" value="ECO:0007669"/>
    <property type="project" value="TreeGrafter"/>
</dbReference>
<dbReference type="AlphaFoldDB" id="T0MG79"/>
<dbReference type="GO" id="GO:0003735">
    <property type="term" value="F:structural constituent of ribosome"/>
    <property type="evidence" value="ECO:0007669"/>
    <property type="project" value="InterPro"/>
</dbReference>
<dbReference type="SUPFAM" id="SSF52161">
    <property type="entry name" value="Ribosomal protein L13"/>
    <property type="match status" value="1"/>
</dbReference>
<accession>T0MG79</accession>
<dbReference type="HOGENOM" id="CLU_076922_1_1_1"/>
<protein>
    <submittedName>
        <fullName evidence="4">60s ribosomal protein l13a</fullName>
    </submittedName>
</protein>
<gene>
    <name evidence="4" type="ORF">NAPIS_ORF02379</name>
</gene>
<reference evidence="4 5" key="1">
    <citation type="journal article" date="2013" name="BMC Genomics">
        <title>Genome sequencing and comparative genomics of honey bee microsporidia, Nosema apis reveal novel insights into host-parasite interactions.</title>
        <authorList>
            <person name="Chen Yp."/>
            <person name="Pettis J.S."/>
            <person name="Zhao Y."/>
            <person name="Liu X."/>
            <person name="Tallon L.J."/>
            <person name="Sadzewicz L.D."/>
            <person name="Li R."/>
            <person name="Zheng H."/>
            <person name="Huang S."/>
            <person name="Zhang X."/>
            <person name="Hamilton M.C."/>
            <person name="Pernal S.F."/>
            <person name="Melathopoulos A.P."/>
            <person name="Yan X."/>
            <person name="Evans J.D."/>
        </authorList>
    </citation>
    <scope>NUCLEOTIDE SEQUENCE [LARGE SCALE GENOMIC DNA]</scope>
    <source>
        <strain evidence="4 5">BRL 01</strain>
    </source>
</reference>
<dbReference type="InterPro" id="IPR005822">
    <property type="entry name" value="Ribosomal_uL13"/>
</dbReference>
<dbReference type="PANTHER" id="PTHR11545">
    <property type="entry name" value="RIBOSOMAL PROTEIN L13"/>
    <property type="match status" value="1"/>
</dbReference>
<evidence type="ECO:0000313" key="5">
    <source>
        <dbReference type="Proteomes" id="UP000053780"/>
    </source>
</evidence>
<dbReference type="GO" id="GO:0006412">
    <property type="term" value="P:translation"/>
    <property type="evidence" value="ECO:0007669"/>
    <property type="project" value="InterPro"/>
</dbReference>
<keyword evidence="3" id="KW-0687">Ribonucleoprotein</keyword>
<dbReference type="PANTHER" id="PTHR11545:SF3">
    <property type="entry name" value="LARGE RIBOSOMAL SUBUNIT PROTEIN UL13"/>
    <property type="match status" value="1"/>
</dbReference>
<keyword evidence="2 4" id="KW-0689">Ribosomal protein</keyword>
<proteinExistence type="inferred from homology"/>
<evidence type="ECO:0000256" key="1">
    <source>
        <dbReference type="ARBA" id="ARBA00006227"/>
    </source>
</evidence>
<dbReference type="GO" id="GO:0003729">
    <property type="term" value="F:mRNA binding"/>
    <property type="evidence" value="ECO:0007669"/>
    <property type="project" value="TreeGrafter"/>
</dbReference>
<dbReference type="InterPro" id="IPR005755">
    <property type="entry name" value="Ribosomal_uL13_euk/arc"/>
</dbReference>
<dbReference type="InterPro" id="IPR036899">
    <property type="entry name" value="Ribosomal_uL13_sf"/>
</dbReference>
<sequence>MQKHLIVDASEHVAGKLASKIAKLLLEGNKITILCSERAILTGPLERSIDKFKSFMNKRCRVNPRRGPFHHVLPSMRFTRIIRGMIPYKQYKGKEAMKNLIVHEGIPAEFENSERVKFPSCLLKYCNKPGRKYSTLGDLLVKFGWKHSKIVKEITDNIIEKEKTNKDEVISKDEEIKKYMESNEFQAELEKRLLMIK</sequence>
<dbReference type="OrthoDB" id="1882297at2759"/>
<dbReference type="Proteomes" id="UP000053780">
    <property type="component" value="Unassembled WGS sequence"/>
</dbReference>
<dbReference type="EMBL" id="KE647334">
    <property type="protein sequence ID" value="EQB60040.1"/>
    <property type="molecule type" value="Genomic_DNA"/>
</dbReference>
<dbReference type="VEuPathDB" id="MicrosporidiaDB:NAPIS_ORF02379"/>